<evidence type="ECO:0000256" key="3">
    <source>
        <dbReference type="SAM" id="MobiDB-lite"/>
    </source>
</evidence>
<sequence length="272" mass="29017">MTNTVFIDRALIVVPVADGEIPDETRARALVAPATNNIADTRIINQVGLAEDGTQVITSYDPFLKELGLPSYPPLPAITEPVRLEEIRRTVYVSNLPAKVTTDQILKFLHDIGEVKYLRMAGEEDGTLAPSCYVEFTEQTSVVPALQADGRLFQETPIRVSHSTQAIAKPQAKSSEAAQKEIEEAMKRAKDAEHYISAAIDPRLILARGPGDQGPEGGGLDQEAAGAGALGAATGGPDLAAAPALAIGPAQIDRPQQGSHSRDTEELRLYSC</sequence>
<evidence type="ECO:0000256" key="2">
    <source>
        <dbReference type="PROSITE-ProRule" id="PRU00176"/>
    </source>
</evidence>
<dbReference type="Gene3D" id="3.30.70.330">
    <property type="match status" value="1"/>
</dbReference>
<feature type="region of interest" description="Disordered" evidence="3">
    <location>
        <begin position="206"/>
        <end position="272"/>
    </location>
</feature>
<dbReference type="Pfam" id="PF00076">
    <property type="entry name" value="RRM_1"/>
    <property type="match status" value="1"/>
</dbReference>
<feature type="compositionally biased region" description="Low complexity" evidence="3">
    <location>
        <begin position="221"/>
        <end position="252"/>
    </location>
</feature>
<organism evidence="5 6">
    <name type="scientific">Cordylochernes scorpioides</name>
    <dbReference type="NCBI Taxonomy" id="51811"/>
    <lineage>
        <taxon>Eukaryota</taxon>
        <taxon>Metazoa</taxon>
        <taxon>Ecdysozoa</taxon>
        <taxon>Arthropoda</taxon>
        <taxon>Chelicerata</taxon>
        <taxon>Arachnida</taxon>
        <taxon>Pseudoscorpiones</taxon>
        <taxon>Cheliferoidea</taxon>
        <taxon>Chernetidae</taxon>
        <taxon>Cordylochernes</taxon>
    </lineage>
</organism>
<dbReference type="PANTHER" id="PTHR32343">
    <property type="entry name" value="SERINE/ARGININE-RICH SPLICING FACTOR"/>
    <property type="match status" value="1"/>
</dbReference>
<evidence type="ECO:0000259" key="4">
    <source>
        <dbReference type="PROSITE" id="PS50102"/>
    </source>
</evidence>
<dbReference type="PANTHER" id="PTHR32343:SF22">
    <property type="entry name" value="LD29830P"/>
    <property type="match status" value="1"/>
</dbReference>
<dbReference type="Proteomes" id="UP001235939">
    <property type="component" value="Chromosome 19"/>
</dbReference>
<protein>
    <submittedName>
        <fullName evidence="5">SREK1</fullName>
    </submittedName>
</protein>
<keyword evidence="1 2" id="KW-0694">RNA-binding</keyword>
<evidence type="ECO:0000256" key="1">
    <source>
        <dbReference type="ARBA" id="ARBA00022884"/>
    </source>
</evidence>
<feature type="domain" description="RRM" evidence="4">
    <location>
        <begin position="89"/>
        <end position="165"/>
    </location>
</feature>
<feature type="compositionally biased region" description="Gly residues" evidence="3">
    <location>
        <begin position="211"/>
        <end position="220"/>
    </location>
</feature>
<reference evidence="5 6" key="1">
    <citation type="submission" date="2022-01" db="EMBL/GenBank/DDBJ databases">
        <title>A chromosomal length assembly of Cordylochernes scorpioides.</title>
        <authorList>
            <person name="Zeh D."/>
            <person name="Zeh J."/>
        </authorList>
    </citation>
    <scope>NUCLEOTIDE SEQUENCE [LARGE SCALE GENOMIC DNA]</scope>
    <source>
        <strain evidence="5">IN4F17</strain>
        <tissue evidence="5">Whole Body</tissue>
    </source>
</reference>
<gene>
    <name evidence="5" type="ORF">LAZ67_19002330</name>
</gene>
<dbReference type="InterPro" id="IPR035979">
    <property type="entry name" value="RBD_domain_sf"/>
</dbReference>
<keyword evidence="6" id="KW-1185">Reference proteome</keyword>
<name>A0ABY6LK52_9ARAC</name>
<dbReference type="PROSITE" id="PS50102">
    <property type="entry name" value="RRM"/>
    <property type="match status" value="1"/>
</dbReference>
<dbReference type="EMBL" id="CP092881">
    <property type="protein sequence ID" value="UYV80974.1"/>
    <property type="molecule type" value="Genomic_DNA"/>
</dbReference>
<dbReference type="SUPFAM" id="SSF54928">
    <property type="entry name" value="RNA-binding domain, RBD"/>
    <property type="match status" value="1"/>
</dbReference>
<proteinExistence type="predicted"/>
<evidence type="ECO:0000313" key="6">
    <source>
        <dbReference type="Proteomes" id="UP001235939"/>
    </source>
</evidence>
<dbReference type="InterPro" id="IPR012677">
    <property type="entry name" value="Nucleotide-bd_a/b_plait_sf"/>
</dbReference>
<accession>A0ABY6LK52</accession>
<feature type="compositionally biased region" description="Basic and acidic residues" evidence="3">
    <location>
        <begin position="260"/>
        <end position="272"/>
    </location>
</feature>
<dbReference type="SMART" id="SM00360">
    <property type="entry name" value="RRM"/>
    <property type="match status" value="1"/>
</dbReference>
<dbReference type="InterPro" id="IPR000504">
    <property type="entry name" value="RRM_dom"/>
</dbReference>
<evidence type="ECO:0000313" key="5">
    <source>
        <dbReference type="EMBL" id="UYV80974.1"/>
    </source>
</evidence>